<evidence type="ECO:0000313" key="6">
    <source>
        <dbReference type="EMBL" id="KZE81062.1"/>
    </source>
</evidence>
<protein>
    <submittedName>
        <fullName evidence="6">Peptidase S66</fullName>
    </submittedName>
</protein>
<feature type="active site" description="Charge relay system" evidence="3">
    <location>
        <position position="244"/>
    </location>
</feature>
<gene>
    <name evidence="6" type="ORF">AV926_09855</name>
</gene>
<reference evidence="6 7" key="1">
    <citation type="submission" date="2016-01" db="EMBL/GenBank/DDBJ databases">
        <title>Whole genome sequencing of Myroides marinus L41.</title>
        <authorList>
            <person name="Hong K.W."/>
        </authorList>
    </citation>
    <scope>NUCLEOTIDE SEQUENCE [LARGE SCALE GENOMIC DNA]</scope>
    <source>
        <strain evidence="6 7">L41</strain>
    </source>
</reference>
<dbReference type="EMBL" id="LQNU01000054">
    <property type="protein sequence ID" value="KZE81062.1"/>
    <property type="molecule type" value="Genomic_DNA"/>
</dbReference>
<feature type="domain" description="LD-carboxypeptidase N-terminal" evidence="4">
    <location>
        <begin position="15"/>
        <end position="134"/>
    </location>
</feature>
<name>A0A165RDQ9_9FLAO</name>
<comment type="similarity">
    <text evidence="1">Belongs to the peptidase S66 family.</text>
</comment>
<dbReference type="InterPro" id="IPR029062">
    <property type="entry name" value="Class_I_gatase-like"/>
</dbReference>
<evidence type="ECO:0000259" key="5">
    <source>
        <dbReference type="Pfam" id="PF17676"/>
    </source>
</evidence>
<dbReference type="PANTHER" id="PTHR30237:SF4">
    <property type="entry name" value="LD-CARBOXYPEPTIDASE C-TERMINAL DOMAIN-CONTAINING PROTEIN"/>
    <property type="match status" value="1"/>
</dbReference>
<dbReference type="CDD" id="cd07062">
    <property type="entry name" value="Peptidase_S66_mccF_like"/>
    <property type="match status" value="1"/>
</dbReference>
<accession>A0A165RDQ9</accession>
<dbReference type="OrthoDB" id="9807329at2"/>
<dbReference type="Proteomes" id="UP000076630">
    <property type="component" value="Unassembled WGS sequence"/>
</dbReference>
<feature type="active site" description="Nucleophile" evidence="3">
    <location>
        <position position="115"/>
    </location>
</feature>
<dbReference type="Pfam" id="PF02016">
    <property type="entry name" value="Peptidase_S66"/>
    <property type="match status" value="1"/>
</dbReference>
<organism evidence="6 7">
    <name type="scientific">Myroides marinus</name>
    <dbReference type="NCBI Taxonomy" id="703342"/>
    <lineage>
        <taxon>Bacteria</taxon>
        <taxon>Pseudomonadati</taxon>
        <taxon>Bacteroidota</taxon>
        <taxon>Flavobacteriia</taxon>
        <taxon>Flavobacteriales</taxon>
        <taxon>Flavobacteriaceae</taxon>
        <taxon>Myroides</taxon>
    </lineage>
</organism>
<keyword evidence="2" id="KW-0378">Hydrolase</keyword>
<dbReference type="Gene3D" id="3.50.30.60">
    <property type="entry name" value="LD-carboxypeptidase A C-terminal domain-like"/>
    <property type="match status" value="1"/>
</dbReference>
<dbReference type="InterPro" id="IPR040449">
    <property type="entry name" value="Peptidase_S66_N"/>
</dbReference>
<evidence type="ECO:0000256" key="2">
    <source>
        <dbReference type="ARBA" id="ARBA00022801"/>
    </source>
</evidence>
<sequence>MQLVKPKGLKQGDTVATISLSWGGAGDLPHRYKVGKHQIESVFDLNVVETTNALRSAQWIYDNPKARAEDLMEAFRNSDIKAIISNIGGEDSIRLLKYIDFNVIRDNPKIFMGFSDSTVTHFMCLKAGLSSFYGTSVLVGFAENGGMLKYQVEDIKRTLFCNEAIGEIHPNTEGWTTEYLDWFDTSLQHTKRKLTPSNGWRFLRGESKVQGPLIGGCLEVLDMIKGTIIWPELEVWRGAILFLESSEEKPDPKYVRYWLMGFAAMGILNVINGIIVGRPYDNEFVQEYDDVILQVLNEEGLYSLPVITQMDFGHTCPTFTLPYGRIAEIDCEHKSFSILENAVD</sequence>
<dbReference type="Gene3D" id="3.40.50.10740">
    <property type="entry name" value="Class I glutamine amidotransferase-like"/>
    <property type="match status" value="1"/>
</dbReference>
<evidence type="ECO:0000313" key="7">
    <source>
        <dbReference type="Proteomes" id="UP000076630"/>
    </source>
</evidence>
<dbReference type="Pfam" id="PF17676">
    <property type="entry name" value="Peptidase_S66C"/>
    <property type="match status" value="1"/>
</dbReference>
<dbReference type="InterPro" id="IPR003507">
    <property type="entry name" value="S66_fam"/>
</dbReference>
<dbReference type="InterPro" id="IPR027478">
    <property type="entry name" value="LdcA_N"/>
</dbReference>
<dbReference type="GO" id="GO:0016787">
    <property type="term" value="F:hydrolase activity"/>
    <property type="evidence" value="ECO:0007669"/>
    <property type="project" value="UniProtKB-KW"/>
</dbReference>
<dbReference type="RefSeq" id="WP_038986725.1">
    <property type="nucleotide sequence ID" value="NZ_JWJO01000028.1"/>
</dbReference>
<feature type="domain" description="LD-carboxypeptidase C-terminal" evidence="5">
    <location>
        <begin position="210"/>
        <end position="329"/>
    </location>
</feature>
<evidence type="ECO:0000256" key="1">
    <source>
        <dbReference type="ARBA" id="ARBA00010233"/>
    </source>
</evidence>
<keyword evidence="7" id="KW-1185">Reference proteome</keyword>
<dbReference type="PIRSF" id="PIRSF028757">
    <property type="entry name" value="LD-carboxypeptidase"/>
    <property type="match status" value="1"/>
</dbReference>
<dbReference type="PANTHER" id="PTHR30237">
    <property type="entry name" value="MURAMOYLTETRAPEPTIDE CARBOXYPEPTIDASE"/>
    <property type="match status" value="1"/>
</dbReference>
<dbReference type="AlphaFoldDB" id="A0A165RDQ9"/>
<dbReference type="SUPFAM" id="SSF141986">
    <property type="entry name" value="LD-carboxypeptidase A C-terminal domain-like"/>
    <property type="match status" value="1"/>
</dbReference>
<evidence type="ECO:0000256" key="3">
    <source>
        <dbReference type="PIRSR" id="PIRSR028757-1"/>
    </source>
</evidence>
<dbReference type="InterPro" id="IPR027461">
    <property type="entry name" value="Carboxypeptidase_A_C_sf"/>
</dbReference>
<proteinExistence type="inferred from homology"/>
<comment type="caution">
    <text evidence="6">The sequence shown here is derived from an EMBL/GenBank/DDBJ whole genome shotgun (WGS) entry which is preliminary data.</text>
</comment>
<dbReference type="SUPFAM" id="SSF52317">
    <property type="entry name" value="Class I glutamine amidotransferase-like"/>
    <property type="match status" value="1"/>
</dbReference>
<evidence type="ECO:0000259" key="4">
    <source>
        <dbReference type="Pfam" id="PF02016"/>
    </source>
</evidence>
<dbReference type="InterPro" id="IPR040921">
    <property type="entry name" value="Peptidase_S66C"/>
</dbReference>
<feature type="active site" description="Charge relay system" evidence="3">
    <location>
        <position position="314"/>
    </location>
</feature>